<dbReference type="Proteomes" id="UP000594262">
    <property type="component" value="Unplaced"/>
</dbReference>
<dbReference type="EnsemblMetazoa" id="CLYHEMT012284.1">
    <property type="protein sequence ID" value="CLYHEMP012284.1"/>
    <property type="gene ID" value="CLYHEMG012284"/>
</dbReference>
<dbReference type="AlphaFoldDB" id="A0A7M5VD96"/>
<protein>
    <submittedName>
        <fullName evidence="1">Uncharacterized protein</fullName>
    </submittedName>
</protein>
<evidence type="ECO:0000313" key="1">
    <source>
        <dbReference type="EnsemblMetazoa" id="CLYHEMP012284.1"/>
    </source>
</evidence>
<organism evidence="1 2">
    <name type="scientific">Clytia hemisphaerica</name>
    <dbReference type="NCBI Taxonomy" id="252671"/>
    <lineage>
        <taxon>Eukaryota</taxon>
        <taxon>Metazoa</taxon>
        <taxon>Cnidaria</taxon>
        <taxon>Hydrozoa</taxon>
        <taxon>Hydroidolina</taxon>
        <taxon>Leptothecata</taxon>
        <taxon>Obeliida</taxon>
        <taxon>Clytiidae</taxon>
        <taxon>Clytia</taxon>
    </lineage>
</organism>
<accession>A0A7M5VD96</accession>
<reference evidence="1" key="1">
    <citation type="submission" date="2021-01" db="UniProtKB">
        <authorList>
            <consortium name="EnsemblMetazoa"/>
        </authorList>
    </citation>
    <scope>IDENTIFICATION</scope>
</reference>
<evidence type="ECO:0000313" key="2">
    <source>
        <dbReference type="Proteomes" id="UP000594262"/>
    </source>
</evidence>
<proteinExistence type="predicted"/>
<sequence>MAYATPMYCNVRQRSQTYHNNRDYEKNHDEINRNRAWTSSTKTIEYQLTPLHQRELNMYDGCFDFILTRAEQIQNFKKVEFLDISKQRILDPQQIKQTTKTLIKTNDKQNRVIEMVKRKIRASHNNKQYCTAINDNCPWVSHPLNDSFIPLEFPENYTEDVEHFLKNRFSRRPAVTIDSAVKLR</sequence>
<keyword evidence="2" id="KW-1185">Reference proteome</keyword>
<name>A0A7M5VD96_9CNID</name>